<reference evidence="1 2" key="1">
    <citation type="journal article" date="2017" name="Curr. Biol.">
        <title>Genome architecture and evolution of a unichromosomal asexual nematode.</title>
        <authorList>
            <person name="Fradin H."/>
            <person name="Zegar C."/>
            <person name="Gutwein M."/>
            <person name="Lucas J."/>
            <person name="Kovtun M."/>
            <person name="Corcoran D."/>
            <person name="Baugh L.R."/>
            <person name="Kiontke K."/>
            <person name="Gunsalus K."/>
            <person name="Fitch D.H."/>
            <person name="Piano F."/>
        </authorList>
    </citation>
    <scope>NUCLEOTIDE SEQUENCE [LARGE SCALE GENOMIC DNA]</scope>
    <source>
        <strain evidence="1">PF1309</strain>
    </source>
</reference>
<comment type="caution">
    <text evidence="1">The sequence shown here is derived from an EMBL/GenBank/DDBJ whole genome shotgun (WGS) entry which is preliminary data.</text>
</comment>
<dbReference type="AlphaFoldDB" id="A0A2A2KBK2"/>
<name>A0A2A2KBK2_9BILA</name>
<keyword evidence="2" id="KW-1185">Reference proteome</keyword>
<organism evidence="1 2">
    <name type="scientific">Diploscapter pachys</name>
    <dbReference type="NCBI Taxonomy" id="2018661"/>
    <lineage>
        <taxon>Eukaryota</taxon>
        <taxon>Metazoa</taxon>
        <taxon>Ecdysozoa</taxon>
        <taxon>Nematoda</taxon>
        <taxon>Chromadorea</taxon>
        <taxon>Rhabditida</taxon>
        <taxon>Rhabditina</taxon>
        <taxon>Rhabditomorpha</taxon>
        <taxon>Rhabditoidea</taxon>
        <taxon>Rhabditidae</taxon>
        <taxon>Diploscapter</taxon>
    </lineage>
</organism>
<protein>
    <submittedName>
        <fullName evidence="1">Uncharacterized protein</fullName>
    </submittedName>
</protein>
<sequence>MRLAGAVVPHMAGMMMAVVDDLKMGRLQRVAQALRDDVGEGTGGGGGVGHRAYIARLAQIRERSWRAEVTGKTGRTRGFMAGWKRMAGCVPSRAARSRANFARRRWKARAMAAAGRARSAGCAWSMSARSTAGTIISTG</sequence>
<proteinExistence type="predicted"/>
<evidence type="ECO:0000313" key="1">
    <source>
        <dbReference type="EMBL" id="PAV71311.1"/>
    </source>
</evidence>
<gene>
    <name evidence="1" type="ORF">WR25_23269</name>
</gene>
<evidence type="ECO:0000313" key="2">
    <source>
        <dbReference type="Proteomes" id="UP000218231"/>
    </source>
</evidence>
<dbReference type="Proteomes" id="UP000218231">
    <property type="component" value="Unassembled WGS sequence"/>
</dbReference>
<accession>A0A2A2KBK2</accession>
<dbReference type="EMBL" id="LIAE01009079">
    <property type="protein sequence ID" value="PAV71311.1"/>
    <property type="molecule type" value="Genomic_DNA"/>
</dbReference>